<dbReference type="SUPFAM" id="SSF54695">
    <property type="entry name" value="POZ domain"/>
    <property type="match status" value="1"/>
</dbReference>
<feature type="non-terminal residue" evidence="4">
    <location>
        <position position="1"/>
    </location>
</feature>
<evidence type="ECO:0000259" key="3">
    <source>
        <dbReference type="PROSITE" id="PS50097"/>
    </source>
</evidence>
<protein>
    <recommendedName>
        <fullName evidence="3">BTB domain-containing protein</fullName>
    </recommendedName>
</protein>
<dbReference type="CDD" id="cd18186">
    <property type="entry name" value="BTB_POZ_ZBTB_KLHL-like"/>
    <property type="match status" value="1"/>
</dbReference>
<evidence type="ECO:0000313" key="5">
    <source>
        <dbReference type="Proteomes" id="UP001432322"/>
    </source>
</evidence>
<sequence>LSQFQMANLMDGGDMMGIPEVDDEIIELLSDDGDLDEPRQAKRRRIDDGYSKMLEKIRKLEQTVQEVTAERDFFASRAEALEPKEPLTPMLTHQFDFDMMMSKPNFKTCPVYTVDGVEFRVDIVKFWKNAIGEIENGFITPVITQVEDGAKFVLSMFTIFQENRSGGRFDEIFTETKQLVMNDKYGEVRGTRKEIYHKSIVASKIRIRFTAVIRQIDQSVSSDDEKIIVVQEKEFRVSAGYLSAWSRYFNAYFKSDMSEKKDGKYPIKDPEITAEAFEEMLLVISPNLKPVTKKNYENLLFFARRFEMPHLQQRVESFLVDYSAHDICKGHLFFLAMEEFNLKLVENSLLHRWRNVSAMQSEIMNVSSYAKLSAATKHLTHQHYFNAAKSTEGADTHHFCGPHSSKSRKFRYDDSDDDLHSDDY</sequence>
<comment type="caution">
    <text evidence="4">The sequence shown here is derived from an EMBL/GenBank/DDBJ whole genome shotgun (WGS) entry which is preliminary data.</text>
</comment>
<dbReference type="InterPro" id="IPR011333">
    <property type="entry name" value="SKP1/BTB/POZ_sf"/>
</dbReference>
<name>A0AAV5USY7_9BILA</name>
<dbReference type="PANTHER" id="PTHR22744:SF17">
    <property type="entry name" value="BTB DOMAIN-CONTAINING PROTEIN"/>
    <property type="match status" value="1"/>
</dbReference>
<accession>A0AAV5USY7</accession>
<dbReference type="EMBL" id="BTSY01000001">
    <property type="protein sequence ID" value="GMT09434.1"/>
    <property type="molecule type" value="Genomic_DNA"/>
</dbReference>
<dbReference type="SMART" id="SM00225">
    <property type="entry name" value="BTB"/>
    <property type="match status" value="1"/>
</dbReference>
<dbReference type="InterPro" id="IPR000210">
    <property type="entry name" value="BTB/POZ_dom"/>
</dbReference>
<proteinExistence type="predicted"/>
<feature type="domain" description="BTB" evidence="3">
    <location>
        <begin position="224"/>
        <end position="293"/>
    </location>
</feature>
<feature type="coiled-coil region" evidence="1">
    <location>
        <begin position="50"/>
        <end position="77"/>
    </location>
</feature>
<keyword evidence="5" id="KW-1185">Reference proteome</keyword>
<evidence type="ECO:0000313" key="4">
    <source>
        <dbReference type="EMBL" id="GMT09434.1"/>
    </source>
</evidence>
<keyword evidence="1" id="KW-0175">Coiled coil</keyword>
<evidence type="ECO:0000256" key="1">
    <source>
        <dbReference type="SAM" id="Coils"/>
    </source>
</evidence>
<gene>
    <name evidence="4" type="ORF">PFISCL1PPCAC_731</name>
</gene>
<dbReference type="Proteomes" id="UP001432322">
    <property type="component" value="Unassembled WGS sequence"/>
</dbReference>
<feature type="region of interest" description="Disordered" evidence="2">
    <location>
        <begin position="396"/>
        <end position="424"/>
    </location>
</feature>
<dbReference type="PANTHER" id="PTHR22744">
    <property type="entry name" value="HELIX LOOP HELIX PROTEIN 21-RELATED"/>
    <property type="match status" value="1"/>
</dbReference>
<dbReference type="PROSITE" id="PS50097">
    <property type="entry name" value="BTB"/>
    <property type="match status" value="1"/>
</dbReference>
<dbReference type="Pfam" id="PF00651">
    <property type="entry name" value="BTB"/>
    <property type="match status" value="1"/>
</dbReference>
<dbReference type="AlphaFoldDB" id="A0AAV5USY7"/>
<dbReference type="Gene3D" id="3.30.710.10">
    <property type="entry name" value="Potassium Channel Kv1.1, Chain A"/>
    <property type="match status" value="1"/>
</dbReference>
<reference evidence="4" key="1">
    <citation type="submission" date="2023-10" db="EMBL/GenBank/DDBJ databases">
        <title>Genome assembly of Pristionchus species.</title>
        <authorList>
            <person name="Yoshida K."/>
            <person name="Sommer R.J."/>
        </authorList>
    </citation>
    <scope>NUCLEOTIDE SEQUENCE</scope>
    <source>
        <strain evidence="4">RS5133</strain>
    </source>
</reference>
<evidence type="ECO:0000256" key="2">
    <source>
        <dbReference type="SAM" id="MobiDB-lite"/>
    </source>
</evidence>
<organism evidence="4 5">
    <name type="scientific">Pristionchus fissidentatus</name>
    <dbReference type="NCBI Taxonomy" id="1538716"/>
    <lineage>
        <taxon>Eukaryota</taxon>
        <taxon>Metazoa</taxon>
        <taxon>Ecdysozoa</taxon>
        <taxon>Nematoda</taxon>
        <taxon>Chromadorea</taxon>
        <taxon>Rhabditida</taxon>
        <taxon>Rhabditina</taxon>
        <taxon>Diplogasteromorpha</taxon>
        <taxon>Diplogasteroidea</taxon>
        <taxon>Neodiplogasteridae</taxon>
        <taxon>Pristionchus</taxon>
    </lineage>
</organism>
<feature type="compositionally biased region" description="Acidic residues" evidence="2">
    <location>
        <begin position="414"/>
        <end position="424"/>
    </location>
</feature>